<feature type="region of interest" description="Disordered" evidence="1">
    <location>
        <begin position="774"/>
        <end position="812"/>
    </location>
</feature>
<feature type="compositionally biased region" description="Low complexity" evidence="1">
    <location>
        <begin position="287"/>
        <end position="304"/>
    </location>
</feature>
<evidence type="ECO:0000256" key="1">
    <source>
        <dbReference type="SAM" id="MobiDB-lite"/>
    </source>
</evidence>
<keyword evidence="3" id="KW-1185">Reference proteome</keyword>
<feature type="compositionally biased region" description="Pro residues" evidence="1">
    <location>
        <begin position="388"/>
        <end position="399"/>
    </location>
</feature>
<dbReference type="OrthoDB" id="1717591at2759"/>
<dbReference type="Proteomes" id="UP000245207">
    <property type="component" value="Unassembled WGS sequence"/>
</dbReference>
<organism evidence="2 3">
    <name type="scientific">Artemisia annua</name>
    <name type="common">Sweet wormwood</name>
    <dbReference type="NCBI Taxonomy" id="35608"/>
    <lineage>
        <taxon>Eukaryota</taxon>
        <taxon>Viridiplantae</taxon>
        <taxon>Streptophyta</taxon>
        <taxon>Embryophyta</taxon>
        <taxon>Tracheophyta</taxon>
        <taxon>Spermatophyta</taxon>
        <taxon>Magnoliopsida</taxon>
        <taxon>eudicotyledons</taxon>
        <taxon>Gunneridae</taxon>
        <taxon>Pentapetalae</taxon>
        <taxon>asterids</taxon>
        <taxon>campanulids</taxon>
        <taxon>Asterales</taxon>
        <taxon>Asteraceae</taxon>
        <taxon>Asteroideae</taxon>
        <taxon>Anthemideae</taxon>
        <taxon>Artemisiinae</taxon>
        <taxon>Artemisia</taxon>
    </lineage>
</organism>
<evidence type="ECO:0000313" key="3">
    <source>
        <dbReference type="Proteomes" id="UP000245207"/>
    </source>
</evidence>
<dbReference type="Gene3D" id="1.10.287.110">
    <property type="entry name" value="DnaJ domain"/>
    <property type="match status" value="1"/>
</dbReference>
<dbReference type="PANTHER" id="PTHR23172:SF89">
    <property type="entry name" value="CHAPERONE J-DOMAIN SUPERFAMILY"/>
    <property type="match status" value="1"/>
</dbReference>
<feature type="compositionally biased region" description="Basic and acidic residues" evidence="1">
    <location>
        <begin position="892"/>
        <end position="999"/>
    </location>
</feature>
<feature type="region of interest" description="Disordered" evidence="1">
    <location>
        <begin position="276"/>
        <end position="304"/>
    </location>
</feature>
<feature type="region of interest" description="Disordered" evidence="1">
    <location>
        <begin position="327"/>
        <end position="365"/>
    </location>
</feature>
<feature type="compositionally biased region" description="Polar residues" evidence="1">
    <location>
        <begin position="342"/>
        <end position="361"/>
    </location>
</feature>
<accession>A0A2U1QB70</accession>
<feature type="compositionally biased region" description="Low complexity" evidence="1">
    <location>
        <begin position="734"/>
        <end position="751"/>
    </location>
</feature>
<proteinExistence type="predicted"/>
<feature type="region of interest" description="Disordered" evidence="1">
    <location>
        <begin position="887"/>
        <end position="1116"/>
    </location>
</feature>
<feature type="compositionally biased region" description="Basic and acidic residues" evidence="1">
    <location>
        <begin position="1096"/>
        <end position="1116"/>
    </location>
</feature>
<dbReference type="GO" id="GO:0005737">
    <property type="term" value="C:cytoplasm"/>
    <property type="evidence" value="ECO:0007669"/>
    <property type="project" value="TreeGrafter"/>
</dbReference>
<evidence type="ECO:0000313" key="2">
    <source>
        <dbReference type="EMBL" id="PWA95227.1"/>
    </source>
</evidence>
<feature type="compositionally biased region" description="Pro residues" evidence="1">
    <location>
        <begin position="835"/>
        <end position="846"/>
    </location>
</feature>
<reference evidence="2 3" key="1">
    <citation type="journal article" date="2018" name="Mol. Plant">
        <title>The genome of Artemisia annua provides insight into the evolution of Asteraceae family and artemisinin biosynthesis.</title>
        <authorList>
            <person name="Shen Q."/>
            <person name="Zhang L."/>
            <person name="Liao Z."/>
            <person name="Wang S."/>
            <person name="Yan T."/>
            <person name="Shi P."/>
            <person name="Liu M."/>
            <person name="Fu X."/>
            <person name="Pan Q."/>
            <person name="Wang Y."/>
            <person name="Lv Z."/>
            <person name="Lu X."/>
            <person name="Zhang F."/>
            <person name="Jiang W."/>
            <person name="Ma Y."/>
            <person name="Chen M."/>
            <person name="Hao X."/>
            <person name="Li L."/>
            <person name="Tang Y."/>
            <person name="Lv G."/>
            <person name="Zhou Y."/>
            <person name="Sun X."/>
            <person name="Brodelius P.E."/>
            <person name="Rose J.K.C."/>
            <person name="Tang K."/>
        </authorList>
    </citation>
    <scope>NUCLEOTIDE SEQUENCE [LARGE SCALE GENOMIC DNA]</scope>
    <source>
        <strain evidence="3">cv. Huhao1</strain>
        <tissue evidence="2">Leaf</tissue>
    </source>
</reference>
<comment type="caution">
    <text evidence="2">The sequence shown here is derived from an EMBL/GenBank/DDBJ whole genome shotgun (WGS) entry which is preliminary data.</text>
</comment>
<feature type="region of interest" description="Disordered" evidence="1">
    <location>
        <begin position="385"/>
        <end position="412"/>
    </location>
</feature>
<dbReference type="GO" id="GO:0072318">
    <property type="term" value="P:clathrin coat disassembly"/>
    <property type="evidence" value="ECO:0007669"/>
    <property type="project" value="TreeGrafter"/>
</dbReference>
<name>A0A2U1QB70_ARTAN</name>
<protein>
    <submittedName>
        <fullName evidence="2">DnaJ domain-containing protein</fullName>
    </submittedName>
</protein>
<gene>
    <name evidence="2" type="ORF">CTI12_AA018140</name>
</gene>
<dbReference type="PANTHER" id="PTHR23172">
    <property type="entry name" value="AUXILIN/CYCLIN G-ASSOCIATED KINASE-RELATED"/>
    <property type="match status" value="1"/>
</dbReference>
<dbReference type="GO" id="GO:0031982">
    <property type="term" value="C:vesicle"/>
    <property type="evidence" value="ECO:0007669"/>
    <property type="project" value="TreeGrafter"/>
</dbReference>
<dbReference type="InterPro" id="IPR036869">
    <property type="entry name" value="J_dom_sf"/>
</dbReference>
<feature type="region of interest" description="Disordered" evidence="1">
    <location>
        <begin position="723"/>
        <end position="751"/>
    </location>
</feature>
<feature type="region of interest" description="Disordered" evidence="1">
    <location>
        <begin position="831"/>
        <end position="859"/>
    </location>
</feature>
<dbReference type="GO" id="GO:0072583">
    <property type="term" value="P:clathrin-dependent endocytosis"/>
    <property type="evidence" value="ECO:0007669"/>
    <property type="project" value="TreeGrafter"/>
</dbReference>
<feature type="compositionally biased region" description="Polar residues" evidence="1">
    <location>
        <begin position="789"/>
        <end position="808"/>
    </location>
</feature>
<feature type="compositionally biased region" description="Low complexity" evidence="1">
    <location>
        <begin position="25"/>
        <end position="43"/>
    </location>
</feature>
<feature type="region of interest" description="Disordered" evidence="1">
    <location>
        <begin position="9"/>
        <end position="43"/>
    </location>
</feature>
<dbReference type="GO" id="GO:0030276">
    <property type="term" value="F:clathrin binding"/>
    <property type="evidence" value="ECO:0007669"/>
    <property type="project" value="TreeGrafter"/>
</dbReference>
<sequence>MDDEFVRLTNNLGLKPQGKSAPMKSPSSTTSFHHHNNNNNSSSPFVSDFDYDILFNNNSSPANETRNKTSDKTPVYDKPLYDDDIFASSGRSDEFDHLFGSSGGNVESGGDMDELIPGFGSATPSSRYLKGVFGHGMLHKGYRHTWTNGIQIQGLTRVSADTQVGMVKIQLLTVERYVPVHKQLLCFSSRWNSDPSPTSTGKTKEKSNAVDDPFVVLESMSTPGASSQGLFEDPMEEINKLSNSRSTKAGVSSASGDVFGDIDSLIGLGKPVPTFAKETSSRVKGQSPSEEGSSMGSGRSSVSREPIEESFFGYSDSQSQKMPFDDFQESHQTVRNSHRSFDQATSPTSHTETSSQVGTSPKSEEYVQHADDIWLSVSEIPLFTPITRAPPPSRPPPSIPEHASKSERASFASNFRTFDDDFSSSFNSAKYSQNANASFASTVERANREARERATAEARLKAERAAVQRAQTEARERAAAGAKERAEKVAAEARERASAEKAAAESREKEAREKAAVAKAQAEARRRALSIKRKWSKSQEVKRNVMRQREGSVESGGGGDFDELLPGFGSASPAAPSSRYLKGVFGHVCPTRVTDMLGLMGLTRVSADTQVGMVKIQLLTVERYVPVHKQLLCFSSRWNSDPSPTSTGKTKEKSNAVDDPFVVLESMSTPGASSQGLFEDPMEEINKLSNSRSTKAGVSSASGDVFGDIDSLIGLGKPVPTFAKETSSRVKGQSPSEEGSSMGSGRSSVSREPIEESFFGYSDSQSQKMPFDDFQESHQTVRNSHRSFDQATSPTSHTETSSQVGTSPKSEEYVQHADDIWLSVSEIPLFTPITRAPPPSRPPPSIPEHASKSERASFASNFRTFDDDFSSSFNSAKYSQNANASFASTVERANREARERATAEARLKAERAAVQRAQTEARERAAAGAKERAEKVAAEARERASAEKAAAESREKEAREKAAVAKAQAEARRRAERTAVERVTAEARERAAAEAREKAAAAAKMNQQKNDNDLDSFFPVGSPPNSAPKARATANDSATDPLSQVRRGPEGAQRSSSKTGAPPNVRKPSPTTNFVDDLNSIFEAATPAAEFQDVEGESKERRRARFERQQRTDERAAKALAEKNQRDLQNQKEQEERQGQLCRPPIILNMISHHLNWRWMGTNLSSSLRVSVTLDVEIKRWAAGKEGNLRSMLSSLQYVLWPECGWQPISLVDLITGASVKKAYRKATLCIHPDKVQQKGATIQQKYVAEKVFDLLKIQIGFSSRYKYIFSRITSHGKTKKCKTSSCELSVNRGSIRVIPVFHISSYPKGDVISHHSRSSIRFLSQDSSVLPT</sequence>
<dbReference type="SUPFAM" id="SSF46565">
    <property type="entry name" value="Chaperone J-domain"/>
    <property type="match status" value="1"/>
</dbReference>
<dbReference type="STRING" id="35608.A0A2U1QB70"/>
<dbReference type="EMBL" id="PKPP01000257">
    <property type="protein sequence ID" value="PWA95227.1"/>
    <property type="molecule type" value="Genomic_DNA"/>
</dbReference>
<feature type="region of interest" description="Disordered" evidence="1">
    <location>
        <begin position="492"/>
        <end position="513"/>
    </location>
</feature>